<sequence length="365" mass="38622">MTDAPAPVWCTLEQPDGPAVTSGEAALRAVVSNVLDRPFTCRRITIDLPVGPDGGALTDSPHRIRVVALDEGWTIEPGQRPGSLTAVPSSSPVTLAPGESIGIVLAGIATNEVAGAAEVVTTVVGGVDGETVEHSRTHEVGKIKPEVRIDHFAANPQSVEYKGKIQLSWEGAATAPSFYLQVGQKVPFELTERNGLKNNNGSYTFPLNQELTTNTPIRLRAVKGEAENGAITLVTVNKGDVTAGDLTVNGVATLLRGPSTLTLDKKVWSSKEVPTDGMIAAAARTGDANKNAVLQISVLRKGKLRDDTELHRMTATSTHVDRTENVLVPVPKGTAVRITKVKEPDSSVFTATWFPIGSGDFEVNT</sequence>
<dbReference type="Proteomes" id="UP000199497">
    <property type="component" value="Unassembled WGS sequence"/>
</dbReference>
<keyword evidence="2" id="KW-1185">Reference proteome</keyword>
<dbReference type="RefSeq" id="WP_092604653.1">
    <property type="nucleotide sequence ID" value="NZ_FNJR01000022.1"/>
</dbReference>
<dbReference type="STRING" id="405564.SAMN04487905_12210"/>
<dbReference type="AlphaFoldDB" id="A0A1H0X1P8"/>
<gene>
    <name evidence="1" type="ORF">SAMN04487905_12210</name>
</gene>
<dbReference type="EMBL" id="FNJR01000022">
    <property type="protein sequence ID" value="SDP96871.1"/>
    <property type="molecule type" value="Genomic_DNA"/>
</dbReference>
<dbReference type="OrthoDB" id="3790478at2"/>
<name>A0A1H0X1P8_9ACTN</name>
<proteinExistence type="predicted"/>
<protein>
    <submittedName>
        <fullName evidence="1">Uncharacterized protein</fullName>
    </submittedName>
</protein>
<reference evidence="2" key="1">
    <citation type="submission" date="2016-10" db="EMBL/GenBank/DDBJ databases">
        <authorList>
            <person name="Varghese N."/>
            <person name="Submissions S."/>
        </authorList>
    </citation>
    <scope>NUCLEOTIDE SEQUENCE [LARGE SCALE GENOMIC DNA]</scope>
    <source>
        <strain evidence="2">DSM 46732</strain>
    </source>
</reference>
<evidence type="ECO:0000313" key="2">
    <source>
        <dbReference type="Proteomes" id="UP000199497"/>
    </source>
</evidence>
<evidence type="ECO:0000313" key="1">
    <source>
        <dbReference type="EMBL" id="SDP96871.1"/>
    </source>
</evidence>
<accession>A0A1H0X1P8</accession>
<organism evidence="1 2">
    <name type="scientific">Actinopolyspora xinjiangensis</name>
    <dbReference type="NCBI Taxonomy" id="405564"/>
    <lineage>
        <taxon>Bacteria</taxon>
        <taxon>Bacillati</taxon>
        <taxon>Actinomycetota</taxon>
        <taxon>Actinomycetes</taxon>
        <taxon>Actinopolysporales</taxon>
        <taxon>Actinopolysporaceae</taxon>
        <taxon>Actinopolyspora</taxon>
    </lineage>
</organism>